<dbReference type="Proteomes" id="UP001207654">
    <property type="component" value="Unassembled WGS sequence"/>
</dbReference>
<feature type="region of interest" description="Disordered" evidence="1">
    <location>
        <begin position="21"/>
        <end position="51"/>
    </location>
</feature>
<comment type="caution">
    <text evidence="2">The sequence shown here is derived from an EMBL/GenBank/DDBJ whole genome shotgun (WGS) entry which is preliminary data.</text>
</comment>
<protein>
    <submittedName>
        <fullName evidence="2">Uncharacterized protein</fullName>
    </submittedName>
</protein>
<evidence type="ECO:0000313" key="2">
    <source>
        <dbReference type="EMBL" id="MCY1076207.1"/>
    </source>
</evidence>
<gene>
    <name evidence="2" type="ORF">OV287_17155</name>
</gene>
<reference evidence="2 3" key="1">
    <citation type="submission" date="2022-11" db="EMBL/GenBank/DDBJ databases">
        <title>Minimal conservation of predation-associated metabolite biosynthetic gene clusters underscores biosynthetic potential of Myxococcota including descriptions for ten novel species: Archangium lansinium sp. nov., Myxococcus landrumus sp. nov., Nannocystis bai.</title>
        <authorList>
            <person name="Ahearne A."/>
            <person name="Stevens C."/>
            <person name="Phillips K."/>
        </authorList>
    </citation>
    <scope>NUCLEOTIDE SEQUENCE [LARGE SCALE GENOMIC DNA]</scope>
    <source>
        <strain evidence="2 3">MIWBW</strain>
    </source>
</reference>
<evidence type="ECO:0000313" key="3">
    <source>
        <dbReference type="Proteomes" id="UP001207654"/>
    </source>
</evidence>
<sequence length="68" mass="7020">MRKPGKKTFIDYELPAKDLEGVRGGRPDVTTMAVGEEGGPVTTMATGEECGGPILTTLAIGEETGGPK</sequence>
<keyword evidence="3" id="KW-1185">Reference proteome</keyword>
<dbReference type="RefSeq" id="WP_267535112.1">
    <property type="nucleotide sequence ID" value="NZ_JAPNKA010000001.1"/>
</dbReference>
<proteinExistence type="predicted"/>
<evidence type="ECO:0000256" key="1">
    <source>
        <dbReference type="SAM" id="MobiDB-lite"/>
    </source>
</evidence>
<organism evidence="2 3">
    <name type="scientific">Archangium lansingense</name>
    <dbReference type="NCBI Taxonomy" id="2995310"/>
    <lineage>
        <taxon>Bacteria</taxon>
        <taxon>Pseudomonadati</taxon>
        <taxon>Myxococcota</taxon>
        <taxon>Myxococcia</taxon>
        <taxon>Myxococcales</taxon>
        <taxon>Cystobacterineae</taxon>
        <taxon>Archangiaceae</taxon>
        <taxon>Archangium</taxon>
    </lineage>
</organism>
<accession>A0ABT4A5G2</accession>
<name>A0ABT4A5G2_9BACT</name>
<dbReference type="EMBL" id="JAPNKA010000001">
    <property type="protein sequence ID" value="MCY1076207.1"/>
    <property type="molecule type" value="Genomic_DNA"/>
</dbReference>